<dbReference type="Proteomes" id="UP000255207">
    <property type="component" value="Unassembled WGS sequence"/>
</dbReference>
<evidence type="ECO:0000256" key="1">
    <source>
        <dbReference type="ARBA" id="ARBA00022485"/>
    </source>
</evidence>
<evidence type="ECO:0000313" key="6">
    <source>
        <dbReference type="EMBL" id="RDJ28053.1"/>
    </source>
</evidence>
<dbReference type="SUPFAM" id="SSF51905">
    <property type="entry name" value="FAD/NAD(P)-binding domain"/>
    <property type="match status" value="1"/>
</dbReference>
<dbReference type="AlphaFoldDB" id="A0A370L9S3"/>
<evidence type="ECO:0000256" key="5">
    <source>
        <dbReference type="ARBA" id="ARBA00023014"/>
    </source>
</evidence>
<dbReference type="InterPro" id="IPR036188">
    <property type="entry name" value="FAD/NAD-bd_sf"/>
</dbReference>
<dbReference type="GO" id="GO:0046872">
    <property type="term" value="F:metal ion binding"/>
    <property type="evidence" value="ECO:0007669"/>
    <property type="project" value="UniProtKB-KW"/>
</dbReference>
<proteinExistence type="predicted"/>
<dbReference type="InterPro" id="IPR039650">
    <property type="entry name" value="HdrA-like"/>
</dbReference>
<evidence type="ECO:0000256" key="2">
    <source>
        <dbReference type="ARBA" id="ARBA00022723"/>
    </source>
</evidence>
<evidence type="ECO:0000313" key="7">
    <source>
        <dbReference type="Proteomes" id="UP000255207"/>
    </source>
</evidence>
<dbReference type="Gene3D" id="3.50.50.60">
    <property type="entry name" value="FAD/NAD(P)-binding domain"/>
    <property type="match status" value="1"/>
</dbReference>
<name>A0A370L9S3_9HYPH</name>
<keyword evidence="2" id="KW-0479">Metal-binding</keyword>
<gene>
    <name evidence="6" type="ORF">DWE98_05500</name>
</gene>
<keyword evidence="4" id="KW-0408">Iron</keyword>
<dbReference type="EMBL" id="QQTP01000002">
    <property type="protein sequence ID" value="RDJ28053.1"/>
    <property type="molecule type" value="Genomic_DNA"/>
</dbReference>
<dbReference type="PANTHER" id="PTHR43498:SF1">
    <property type="entry name" value="COB--COM HETERODISULFIDE REDUCTASE IRON-SULFUR SUBUNIT A"/>
    <property type="match status" value="1"/>
</dbReference>
<dbReference type="Pfam" id="PF12831">
    <property type="entry name" value="FAD_oxidored"/>
    <property type="match status" value="1"/>
</dbReference>
<protein>
    <submittedName>
        <fullName evidence="6">FAD-dependent oxidoreductase</fullName>
    </submittedName>
</protein>
<evidence type="ECO:0000256" key="4">
    <source>
        <dbReference type="ARBA" id="ARBA00023004"/>
    </source>
</evidence>
<dbReference type="PANTHER" id="PTHR43498">
    <property type="entry name" value="FERREDOXIN:COB-COM HETERODISULFIDE REDUCTASE SUBUNIT A"/>
    <property type="match status" value="1"/>
</dbReference>
<evidence type="ECO:0000256" key="3">
    <source>
        <dbReference type="ARBA" id="ARBA00023002"/>
    </source>
</evidence>
<sequence>MSSPSLHEADILVIGGNPGGCAAAVSAARSGCKVILLEPTKTLGGINANGVFAFDAATPQAMSGIAEEMEERIRAHYERIGLHDPLFTSRHDLVWESHVAATVWGEFLAATPGVTVLLSAVPVGVTMAGGRIHEVQWLPASDPSGNVAAGDTPRSIIRARQVIDASYEGDVMAWSGAPYRIGREARSWQEPHAGAIYSSNMEYSPSGYLPNSILPGSTGEGDGRIMAFACRLHCRIYDDVSPDAPHRLRLPPPGYDPKNYSWEPVGRNPDGSPVYFNTIYVLVNGKFLLNRMIRGNNLVGPNRDYILAHPFDRKPLRQAFIDYALGYLYFVQTEGGMPALGLADDEFTDNDGIPYQIYVREARRLEGLATLTEADVTPYIAGDGIRPPGKRHAIAITDWTLESHGCADDIPAGYKSPEGWLFNRVTRAPFQIPYGCLLPQGVDNLLVCGAISATHIAFSSVRVESARIQTGTAAGIAASLAVQRDCAPVEVPVEELQRALLARGSKLSYFVDVGSEHAHFRAIQWAALRGFVPRDEHWRFLPDNPIDWAAFVQAIVVCLRLPVSVSGIHFEGIGPRHPSFAYAEALYDLGTRADVDLFRARDLVNEDPLQAVLRPTMGPRLIPFVPDAPVATREVERMLVMVAVILGAPTAALTNLAAQCDAAASPSRGLVCAMLETLCP</sequence>
<keyword evidence="1" id="KW-0004">4Fe-4S</keyword>
<dbReference type="OrthoDB" id="9777740at2"/>
<organism evidence="6 7">
    <name type="scientific">Bosea caraganae</name>
    <dbReference type="NCBI Taxonomy" id="2763117"/>
    <lineage>
        <taxon>Bacteria</taxon>
        <taxon>Pseudomonadati</taxon>
        <taxon>Pseudomonadota</taxon>
        <taxon>Alphaproteobacteria</taxon>
        <taxon>Hyphomicrobiales</taxon>
        <taxon>Boseaceae</taxon>
        <taxon>Bosea</taxon>
    </lineage>
</organism>
<reference evidence="7" key="1">
    <citation type="submission" date="2018-07" db="EMBL/GenBank/DDBJ databases">
        <authorList>
            <person name="Safronova V.I."/>
            <person name="Chirak E.R."/>
            <person name="Sazanova A.L."/>
        </authorList>
    </citation>
    <scope>NUCLEOTIDE SEQUENCE [LARGE SCALE GENOMIC DNA]</scope>
    <source>
        <strain evidence="7">RCAM04685</strain>
    </source>
</reference>
<keyword evidence="3" id="KW-0560">Oxidoreductase</keyword>
<comment type="caution">
    <text evidence="6">The sequence shown here is derived from an EMBL/GenBank/DDBJ whole genome shotgun (WGS) entry which is preliminary data.</text>
</comment>
<keyword evidence="7" id="KW-1185">Reference proteome</keyword>
<dbReference type="GO" id="GO:0016491">
    <property type="term" value="F:oxidoreductase activity"/>
    <property type="evidence" value="ECO:0007669"/>
    <property type="project" value="UniProtKB-KW"/>
</dbReference>
<keyword evidence="5" id="KW-0411">Iron-sulfur</keyword>
<dbReference type="GO" id="GO:0051539">
    <property type="term" value="F:4 iron, 4 sulfur cluster binding"/>
    <property type="evidence" value="ECO:0007669"/>
    <property type="project" value="UniProtKB-KW"/>
</dbReference>
<accession>A0A370L9S3</accession>